<reference evidence="1" key="1">
    <citation type="submission" date="2018-05" db="EMBL/GenBank/DDBJ databases">
        <title>Draft genome of Mucuna pruriens seed.</title>
        <authorList>
            <person name="Nnadi N.E."/>
            <person name="Vos R."/>
            <person name="Hasami M.H."/>
            <person name="Devisetty U.K."/>
            <person name="Aguiy J.C."/>
        </authorList>
    </citation>
    <scope>NUCLEOTIDE SEQUENCE [LARGE SCALE GENOMIC DNA]</scope>
    <source>
        <strain evidence="1">JCA_2017</strain>
    </source>
</reference>
<dbReference type="EMBL" id="QJKJ01000826">
    <property type="protein sequence ID" value="RDY10526.1"/>
    <property type="molecule type" value="Genomic_DNA"/>
</dbReference>
<proteinExistence type="predicted"/>
<organism evidence="1 2">
    <name type="scientific">Mucuna pruriens</name>
    <name type="common">Velvet bean</name>
    <name type="synonym">Dolichos pruriens</name>
    <dbReference type="NCBI Taxonomy" id="157652"/>
    <lineage>
        <taxon>Eukaryota</taxon>
        <taxon>Viridiplantae</taxon>
        <taxon>Streptophyta</taxon>
        <taxon>Embryophyta</taxon>
        <taxon>Tracheophyta</taxon>
        <taxon>Spermatophyta</taxon>
        <taxon>Magnoliopsida</taxon>
        <taxon>eudicotyledons</taxon>
        <taxon>Gunneridae</taxon>
        <taxon>Pentapetalae</taxon>
        <taxon>rosids</taxon>
        <taxon>fabids</taxon>
        <taxon>Fabales</taxon>
        <taxon>Fabaceae</taxon>
        <taxon>Papilionoideae</taxon>
        <taxon>50 kb inversion clade</taxon>
        <taxon>NPAAA clade</taxon>
        <taxon>indigoferoid/millettioid clade</taxon>
        <taxon>Phaseoleae</taxon>
        <taxon>Mucuna</taxon>
    </lineage>
</organism>
<accession>A0A371I663</accession>
<name>A0A371I663_MUCPR</name>
<feature type="non-terminal residue" evidence="1">
    <location>
        <position position="1"/>
    </location>
</feature>
<dbReference type="Proteomes" id="UP000257109">
    <property type="component" value="Unassembled WGS sequence"/>
</dbReference>
<protein>
    <submittedName>
        <fullName evidence="1">Uncharacterized protein</fullName>
    </submittedName>
</protein>
<sequence length="95" mass="10514">MEPWSRSMIQTRTGPFSDSLALSRPASMTKILAQAEKHVEVEEDKKDRLQVERELLGGLSSSTAQHYTSHGVTARSFLGGMVQVSSSSWPYNKGM</sequence>
<gene>
    <name evidence="1" type="ORF">CR513_04951</name>
</gene>
<dbReference type="AlphaFoldDB" id="A0A371I663"/>
<evidence type="ECO:0000313" key="2">
    <source>
        <dbReference type="Proteomes" id="UP000257109"/>
    </source>
</evidence>
<evidence type="ECO:0000313" key="1">
    <source>
        <dbReference type="EMBL" id="RDY10526.1"/>
    </source>
</evidence>
<comment type="caution">
    <text evidence="1">The sequence shown here is derived from an EMBL/GenBank/DDBJ whole genome shotgun (WGS) entry which is preliminary data.</text>
</comment>
<keyword evidence="2" id="KW-1185">Reference proteome</keyword>